<evidence type="ECO:0000259" key="2">
    <source>
        <dbReference type="Pfam" id="PF03190"/>
    </source>
</evidence>
<dbReference type="InterPro" id="IPR011990">
    <property type="entry name" value="TPR-like_helical_dom_sf"/>
</dbReference>
<dbReference type="KEGG" id="tim:GMBLW1_12840"/>
<dbReference type="InterPro" id="IPR036249">
    <property type="entry name" value="Thioredoxin-like_sf"/>
</dbReference>
<dbReference type="Gene3D" id="3.40.30.10">
    <property type="entry name" value="Glutaredoxin"/>
    <property type="match status" value="1"/>
</dbReference>
<dbReference type="EMBL" id="LR586016">
    <property type="protein sequence ID" value="VIP02676.1"/>
    <property type="molecule type" value="Genomic_DNA"/>
</dbReference>
<dbReference type="Pfam" id="PF03190">
    <property type="entry name" value="Thioredox_DsbH"/>
    <property type="match status" value="1"/>
</dbReference>
<dbReference type="SUPFAM" id="SSF52833">
    <property type="entry name" value="Thioredoxin-like"/>
    <property type="match status" value="1"/>
</dbReference>
<dbReference type="PANTHER" id="PTHR15337">
    <property type="entry name" value="ANTERIOR GRADIENT PROTEIN-RELATED"/>
    <property type="match status" value="1"/>
</dbReference>
<dbReference type="Proteomes" id="UP000464378">
    <property type="component" value="Chromosome"/>
</dbReference>
<name>A0A6C2YML2_9BACT</name>
<dbReference type="SUPFAM" id="SSF48452">
    <property type="entry name" value="TPR-like"/>
    <property type="match status" value="1"/>
</dbReference>
<evidence type="ECO:0000313" key="3">
    <source>
        <dbReference type="EMBL" id="VIP02676.1"/>
    </source>
</evidence>
<sequence length="386" mass="42656">MKQAPNRYPQRLAGWSLILLFLLVAPVQSAEPIAWRTEYNAARQEANQKNRPLLIDIGTEACTYCKKLDLTTFQDPTVMTLLNQRFVPLKVDGNLEPNLTQALRITVYPTLIIASTDGKILAMIEGYMDAPRLTEHLNRAIANATPDFLARDFQEANKAINEGNYARAVALLKSITGDSKESPIKLKASDVLAGLEQQAAGQLARAKQMNDRGQSLEAMDVLTSMVQRFTGTQAANDAGLMLSSLAAQPELRDGLRVRRARELLALARDDYRSERFLNCLDHCDILSNTYRDLPEGKEGSHLATQVRDNPEMMAKVVESMNDRMGGMYLALAESHLKKGNHQEASKCLERLVAACPNSEAANKANVTLAQLRGKMTEAQTAGFQKP</sequence>
<dbReference type="InParanoid" id="A0A6C2YML2"/>
<dbReference type="AlphaFoldDB" id="A0A6C2YML2"/>
<dbReference type="PANTHER" id="PTHR15337:SF11">
    <property type="entry name" value="THIOREDOXIN DOMAIN-CONTAINING PROTEIN"/>
    <property type="match status" value="1"/>
</dbReference>
<keyword evidence="1" id="KW-0732">Signal</keyword>
<evidence type="ECO:0000313" key="4">
    <source>
        <dbReference type="Proteomes" id="UP000464378"/>
    </source>
</evidence>
<feature type="domain" description="Spermatogenesis-associated protein 20-like TRX" evidence="2">
    <location>
        <begin position="29"/>
        <end position="103"/>
    </location>
</feature>
<dbReference type="RefSeq" id="WP_162657825.1">
    <property type="nucleotide sequence ID" value="NZ_LR593887.1"/>
</dbReference>
<organism evidence="3">
    <name type="scientific">Tuwongella immobilis</name>
    <dbReference type="NCBI Taxonomy" id="692036"/>
    <lineage>
        <taxon>Bacteria</taxon>
        <taxon>Pseudomonadati</taxon>
        <taxon>Planctomycetota</taxon>
        <taxon>Planctomycetia</taxon>
        <taxon>Gemmatales</taxon>
        <taxon>Gemmataceae</taxon>
        <taxon>Tuwongella</taxon>
    </lineage>
</organism>
<reference evidence="3" key="1">
    <citation type="submission" date="2019-04" db="EMBL/GenBank/DDBJ databases">
        <authorList>
            <consortium name="Science for Life Laboratories"/>
        </authorList>
    </citation>
    <scope>NUCLEOTIDE SEQUENCE</scope>
    <source>
        <strain evidence="3">MBLW1</strain>
    </source>
</reference>
<accession>A0A6C2YML2</accession>
<dbReference type="CDD" id="cd02947">
    <property type="entry name" value="TRX_family"/>
    <property type="match status" value="1"/>
</dbReference>
<dbReference type="Gene3D" id="1.25.40.10">
    <property type="entry name" value="Tetratricopeptide repeat domain"/>
    <property type="match status" value="1"/>
</dbReference>
<keyword evidence="4" id="KW-1185">Reference proteome</keyword>
<dbReference type="EMBL" id="LR593887">
    <property type="protein sequence ID" value="VTS02117.1"/>
    <property type="molecule type" value="Genomic_DNA"/>
</dbReference>
<protein>
    <recommendedName>
        <fullName evidence="2">Spermatogenesis-associated protein 20-like TRX domain-containing protein</fullName>
    </recommendedName>
</protein>
<gene>
    <name evidence="3" type="ORF">GMBLW1_12840</name>
</gene>
<evidence type="ECO:0000256" key="1">
    <source>
        <dbReference type="ARBA" id="ARBA00022729"/>
    </source>
</evidence>
<proteinExistence type="predicted"/>
<dbReference type="InterPro" id="IPR004879">
    <property type="entry name" value="Ssp411-like_TRX"/>
</dbReference>
<dbReference type="InterPro" id="IPR051099">
    <property type="entry name" value="AGR/TXD"/>
</dbReference>